<dbReference type="Pfam" id="PF00023">
    <property type="entry name" value="Ank"/>
    <property type="match status" value="1"/>
</dbReference>
<evidence type="ECO:0000256" key="9">
    <source>
        <dbReference type="SAM" id="Phobius"/>
    </source>
</evidence>
<evidence type="ECO:0000256" key="5">
    <source>
        <dbReference type="ARBA" id="ARBA00023043"/>
    </source>
</evidence>
<dbReference type="SMART" id="SM00248">
    <property type="entry name" value="ANK"/>
    <property type="match status" value="7"/>
</dbReference>
<evidence type="ECO:0000313" key="12">
    <source>
        <dbReference type="Proteomes" id="UP000237000"/>
    </source>
</evidence>
<evidence type="ECO:0000256" key="6">
    <source>
        <dbReference type="ARBA" id="ARBA00023136"/>
    </source>
</evidence>
<dbReference type="EMBL" id="JXTC01000041">
    <property type="protein sequence ID" value="PON95964.1"/>
    <property type="molecule type" value="Genomic_DNA"/>
</dbReference>
<feature type="compositionally biased region" description="Low complexity" evidence="8">
    <location>
        <begin position="258"/>
        <end position="273"/>
    </location>
</feature>
<reference evidence="12" key="1">
    <citation type="submission" date="2016-06" db="EMBL/GenBank/DDBJ databases">
        <title>Parallel loss of symbiosis genes in relatives of nitrogen-fixing non-legume Parasponia.</title>
        <authorList>
            <person name="Van Velzen R."/>
            <person name="Holmer R."/>
            <person name="Bu F."/>
            <person name="Rutten L."/>
            <person name="Van Zeijl A."/>
            <person name="Liu W."/>
            <person name="Santuari L."/>
            <person name="Cao Q."/>
            <person name="Sharma T."/>
            <person name="Shen D."/>
            <person name="Roswanjaya Y."/>
            <person name="Wardhani T."/>
            <person name="Kalhor M.S."/>
            <person name="Jansen J."/>
            <person name="Van den Hoogen J."/>
            <person name="Gungor B."/>
            <person name="Hartog M."/>
            <person name="Hontelez J."/>
            <person name="Verver J."/>
            <person name="Yang W.-C."/>
            <person name="Schijlen E."/>
            <person name="Repin R."/>
            <person name="Schilthuizen M."/>
            <person name="Schranz E."/>
            <person name="Heidstra R."/>
            <person name="Miyata K."/>
            <person name="Fedorova E."/>
            <person name="Kohlen W."/>
            <person name="Bisseling T."/>
            <person name="Smit S."/>
            <person name="Geurts R."/>
        </authorList>
    </citation>
    <scope>NUCLEOTIDE SEQUENCE [LARGE SCALE GENOMIC DNA]</scope>
    <source>
        <strain evidence="12">cv. RG33-2</strain>
    </source>
</reference>
<feature type="repeat" description="ANK" evidence="7">
    <location>
        <begin position="112"/>
        <end position="134"/>
    </location>
</feature>
<name>A0A2P5FDW4_TREOI</name>
<evidence type="ECO:0000256" key="2">
    <source>
        <dbReference type="ARBA" id="ARBA00022692"/>
    </source>
</evidence>
<protein>
    <submittedName>
        <fullName evidence="11">Transmembrane protein</fullName>
    </submittedName>
</protein>
<dbReference type="InParanoid" id="A0A2P5FDW4"/>
<dbReference type="Proteomes" id="UP000237000">
    <property type="component" value="Unassembled WGS sequence"/>
</dbReference>
<keyword evidence="6 9" id="KW-0472">Membrane</keyword>
<keyword evidence="5 7" id="KW-0040">ANK repeat</keyword>
<evidence type="ECO:0000256" key="8">
    <source>
        <dbReference type="SAM" id="MobiDB-lite"/>
    </source>
</evidence>
<feature type="region of interest" description="Disordered" evidence="8">
    <location>
        <begin position="248"/>
        <end position="278"/>
    </location>
</feature>
<feature type="domain" description="PGG" evidence="10">
    <location>
        <begin position="298"/>
        <end position="429"/>
    </location>
</feature>
<dbReference type="AlphaFoldDB" id="A0A2P5FDW4"/>
<keyword evidence="12" id="KW-1185">Reference proteome</keyword>
<dbReference type="PANTHER" id="PTHR24186">
    <property type="entry name" value="PROTEIN PHOSPHATASE 1 REGULATORY SUBUNIT"/>
    <property type="match status" value="1"/>
</dbReference>
<feature type="transmembrane region" description="Helical" evidence="9">
    <location>
        <begin position="407"/>
        <end position="430"/>
    </location>
</feature>
<feature type="region of interest" description="Disordered" evidence="8">
    <location>
        <begin position="330"/>
        <end position="355"/>
    </location>
</feature>
<proteinExistence type="predicted"/>
<dbReference type="OrthoDB" id="1585477at2759"/>
<dbReference type="GO" id="GO:0005886">
    <property type="term" value="C:plasma membrane"/>
    <property type="evidence" value="ECO:0007669"/>
    <property type="project" value="TreeGrafter"/>
</dbReference>
<organism evidence="11 12">
    <name type="scientific">Trema orientale</name>
    <name type="common">Charcoal tree</name>
    <name type="synonym">Celtis orientalis</name>
    <dbReference type="NCBI Taxonomy" id="63057"/>
    <lineage>
        <taxon>Eukaryota</taxon>
        <taxon>Viridiplantae</taxon>
        <taxon>Streptophyta</taxon>
        <taxon>Embryophyta</taxon>
        <taxon>Tracheophyta</taxon>
        <taxon>Spermatophyta</taxon>
        <taxon>Magnoliopsida</taxon>
        <taxon>eudicotyledons</taxon>
        <taxon>Gunneridae</taxon>
        <taxon>Pentapetalae</taxon>
        <taxon>rosids</taxon>
        <taxon>fabids</taxon>
        <taxon>Rosales</taxon>
        <taxon>Cannabaceae</taxon>
        <taxon>Trema</taxon>
    </lineage>
</organism>
<feature type="transmembrane region" description="Helical" evidence="9">
    <location>
        <begin position="375"/>
        <end position="400"/>
    </location>
</feature>
<dbReference type="InterPro" id="IPR036770">
    <property type="entry name" value="Ankyrin_rpt-contain_sf"/>
</dbReference>
<comment type="caution">
    <text evidence="11">The sequence shown here is derived from an EMBL/GenBank/DDBJ whole genome shotgun (WGS) entry which is preliminary data.</text>
</comment>
<accession>A0A2P5FDW4</accession>
<feature type="compositionally biased region" description="Low complexity" evidence="8">
    <location>
        <begin position="331"/>
        <end position="350"/>
    </location>
</feature>
<sequence length="491" mass="54864">MERTFSLLYEAAQEGNVTTLRELLEQDRLILDRIIVINNNGFSETPLHVAAILGHADFVKEILNQRPELAKEIDTRGSTPLHVAAVKGHLETVKVLVSVADHETTCFSVDREGRNPIHIAAMRGRLDVLRELVRVAPGAVEVILEGRRETVLHMCVRYNQLEALRRLVEVVDDYQFVNAKDDYGMTVLHLAVADKQTVTVRFLLTNTRIEVNAVNANGFTALDILAQSQKNEKDFDISECLRASGALRTIDPPSLPQRRTQATSGSSSSSRTSSKVRVPSQYYQIQKLPKNKKTEPKNWLTRKREALMVVASLIATMAFQAVTSPPGGLWQDDSSPAGSGSASQGAPASDTATGSHRAGESIMAYNQGSYLYQSYLYYNTVGFLSSLSIILLLITGLPFWRKFFMRVLTVIMWVTITAMALTYTISSYTFTPQKEQNVVTHVILYLVLGWIGVMALILVLHTIRLLVKLLKKLVNLIRQRRKKFIFANDGF</sequence>
<dbReference type="PANTHER" id="PTHR24186:SF37">
    <property type="entry name" value="PGG DOMAIN-CONTAINING PROTEIN"/>
    <property type="match status" value="1"/>
</dbReference>
<feature type="repeat" description="ANK" evidence="7">
    <location>
        <begin position="76"/>
        <end position="98"/>
    </location>
</feature>
<evidence type="ECO:0000256" key="1">
    <source>
        <dbReference type="ARBA" id="ARBA00004141"/>
    </source>
</evidence>
<evidence type="ECO:0000256" key="4">
    <source>
        <dbReference type="ARBA" id="ARBA00022989"/>
    </source>
</evidence>
<keyword evidence="3" id="KW-0677">Repeat</keyword>
<keyword evidence="4 9" id="KW-1133">Transmembrane helix</keyword>
<comment type="subcellular location">
    <subcellularLocation>
        <location evidence="1">Membrane</location>
        <topology evidence="1">Multi-pass membrane protein</topology>
    </subcellularLocation>
</comment>
<dbReference type="InterPro" id="IPR026961">
    <property type="entry name" value="PGG_dom"/>
</dbReference>
<evidence type="ECO:0000256" key="7">
    <source>
        <dbReference type="PROSITE-ProRule" id="PRU00023"/>
    </source>
</evidence>
<dbReference type="SUPFAM" id="SSF48403">
    <property type="entry name" value="Ankyrin repeat"/>
    <property type="match status" value="1"/>
</dbReference>
<dbReference type="Pfam" id="PF13962">
    <property type="entry name" value="PGG"/>
    <property type="match status" value="1"/>
</dbReference>
<evidence type="ECO:0000313" key="11">
    <source>
        <dbReference type="EMBL" id="PON95964.1"/>
    </source>
</evidence>
<dbReference type="Pfam" id="PF12796">
    <property type="entry name" value="Ank_2"/>
    <property type="match status" value="2"/>
</dbReference>
<dbReference type="Gene3D" id="1.25.40.20">
    <property type="entry name" value="Ankyrin repeat-containing domain"/>
    <property type="match status" value="1"/>
</dbReference>
<dbReference type="STRING" id="63057.A0A2P5FDW4"/>
<gene>
    <name evidence="11" type="ORF">TorRG33x02_082120</name>
</gene>
<dbReference type="PROSITE" id="PS50297">
    <property type="entry name" value="ANK_REP_REGION"/>
    <property type="match status" value="2"/>
</dbReference>
<keyword evidence="2 9" id="KW-0812">Transmembrane</keyword>
<evidence type="ECO:0000256" key="3">
    <source>
        <dbReference type="ARBA" id="ARBA00022737"/>
    </source>
</evidence>
<evidence type="ECO:0000259" key="10">
    <source>
        <dbReference type="Pfam" id="PF13962"/>
    </source>
</evidence>
<feature type="transmembrane region" description="Helical" evidence="9">
    <location>
        <begin position="442"/>
        <end position="463"/>
    </location>
</feature>
<dbReference type="PROSITE" id="PS50088">
    <property type="entry name" value="ANK_REPEAT"/>
    <property type="match status" value="2"/>
</dbReference>
<dbReference type="InterPro" id="IPR002110">
    <property type="entry name" value="Ankyrin_rpt"/>
</dbReference>